<evidence type="ECO:0000256" key="1">
    <source>
        <dbReference type="SAM" id="MobiDB-lite"/>
    </source>
</evidence>
<feature type="compositionally biased region" description="Basic residues" evidence="1">
    <location>
        <begin position="97"/>
        <end position="109"/>
    </location>
</feature>
<dbReference type="InterPro" id="IPR046485">
    <property type="entry name" value="DUF6578"/>
</dbReference>
<name>A0AAU3HV80_9ACTN</name>
<reference evidence="2" key="1">
    <citation type="submission" date="2022-10" db="EMBL/GenBank/DDBJ databases">
        <title>The complete genomes of actinobacterial strains from the NBC collection.</title>
        <authorList>
            <person name="Joergensen T.S."/>
            <person name="Alvarez Arevalo M."/>
            <person name="Sterndorff E.B."/>
            <person name="Faurdal D."/>
            <person name="Vuksanovic O."/>
            <person name="Mourched A.-S."/>
            <person name="Charusanti P."/>
            <person name="Shaw S."/>
            <person name="Blin K."/>
            <person name="Weber T."/>
        </authorList>
    </citation>
    <scope>NUCLEOTIDE SEQUENCE</scope>
    <source>
        <strain evidence="2">NBC_01393</strain>
    </source>
</reference>
<feature type="compositionally biased region" description="Gly residues" evidence="1">
    <location>
        <begin position="110"/>
        <end position="127"/>
    </location>
</feature>
<organism evidence="2">
    <name type="scientific">Streptomyces sp. NBC_01393</name>
    <dbReference type="NCBI Taxonomy" id="2903851"/>
    <lineage>
        <taxon>Bacteria</taxon>
        <taxon>Bacillati</taxon>
        <taxon>Actinomycetota</taxon>
        <taxon>Actinomycetes</taxon>
        <taxon>Kitasatosporales</taxon>
        <taxon>Streptomycetaceae</taxon>
        <taxon>Streptomyces</taxon>
    </lineage>
</organism>
<feature type="region of interest" description="Disordered" evidence="1">
    <location>
        <begin position="79"/>
        <end position="131"/>
    </location>
</feature>
<dbReference type="EMBL" id="CP109546">
    <property type="protein sequence ID" value="WTZ09120.1"/>
    <property type="molecule type" value="Genomic_DNA"/>
</dbReference>
<proteinExistence type="predicted"/>
<gene>
    <name evidence="2" type="ORF">OG699_14610</name>
</gene>
<protein>
    <submittedName>
        <fullName evidence="2">Uncharacterized protein</fullName>
    </submittedName>
</protein>
<dbReference type="Pfam" id="PF20218">
    <property type="entry name" value="DUF6578"/>
    <property type="match status" value="1"/>
</dbReference>
<dbReference type="AlphaFoldDB" id="A0AAU3HV80"/>
<sequence length="210" mass="22239">MGLWRVFYADWEMECCGTPFSVGDEVTWPLLLDEGGETLGGGWSGALSAITATPEYVRVDGAEIRVLRADDGLVVALHSDPDDHAADTGTGTDGGRSRSRSRSRGRGRGTRTGTGTGSGGDGSGPGPGRRVARSGLLTVERHGARWPETTGTVRTIHLVHQDFAETAPGSRTREPVPASRSLEAVDRSPRWFGEGRAGVLAELYVPGPRT</sequence>
<evidence type="ECO:0000313" key="2">
    <source>
        <dbReference type="EMBL" id="WTZ09120.1"/>
    </source>
</evidence>
<accession>A0AAU3HV80</accession>